<evidence type="ECO:0000259" key="2">
    <source>
        <dbReference type="Pfam" id="PF01337"/>
    </source>
</evidence>
<proteinExistence type="inferred from homology"/>
<dbReference type="SUPFAM" id="SSF52038">
    <property type="entry name" value="Barstar-related"/>
    <property type="match status" value="1"/>
</dbReference>
<gene>
    <name evidence="3" type="ORF">OHU27_05270</name>
</gene>
<feature type="domain" description="Barstar (barnase inhibitor)" evidence="2">
    <location>
        <begin position="5"/>
        <end position="94"/>
    </location>
</feature>
<sequence>MTVLVVTLDLDGVTDKAALMDRCAEALRLPDWFGRNWDALADSLSDRTVWPQDARERGLWVVVRNWRSYAEERPEEWRVARDVFTEAADRTRDLTVLLDLGGSSK</sequence>
<comment type="similarity">
    <text evidence="1">Belongs to the barstar family.</text>
</comment>
<keyword evidence="4" id="KW-1185">Reference proteome</keyword>
<organism evidence="3 4">
    <name type="scientific">Streptomyces nigra</name>
    <dbReference type="NCBI Taxonomy" id="1827580"/>
    <lineage>
        <taxon>Bacteria</taxon>
        <taxon>Bacillati</taxon>
        <taxon>Actinomycetota</taxon>
        <taxon>Actinomycetes</taxon>
        <taxon>Kitasatosporales</taxon>
        <taxon>Streptomycetaceae</taxon>
        <taxon>Streptomyces</taxon>
    </lineage>
</organism>
<dbReference type="Gene3D" id="3.30.370.10">
    <property type="entry name" value="Barstar-like"/>
    <property type="match status" value="1"/>
</dbReference>
<accession>A0ABZ1IPZ7</accession>
<protein>
    <submittedName>
        <fullName evidence="3">Barstar family protein</fullName>
    </submittedName>
</protein>
<dbReference type="CDD" id="cd05141">
    <property type="entry name" value="Barstar_evA4336-like"/>
    <property type="match status" value="1"/>
</dbReference>
<dbReference type="InterPro" id="IPR000468">
    <property type="entry name" value="Barstar"/>
</dbReference>
<evidence type="ECO:0000313" key="4">
    <source>
        <dbReference type="Proteomes" id="UP001622690"/>
    </source>
</evidence>
<dbReference type="EMBL" id="CP108125">
    <property type="protein sequence ID" value="WTO81860.1"/>
    <property type="molecule type" value="Genomic_DNA"/>
</dbReference>
<dbReference type="Proteomes" id="UP001622690">
    <property type="component" value="Chromosome"/>
</dbReference>
<evidence type="ECO:0000256" key="1">
    <source>
        <dbReference type="ARBA" id="ARBA00006845"/>
    </source>
</evidence>
<evidence type="ECO:0000313" key="3">
    <source>
        <dbReference type="EMBL" id="WTO81860.1"/>
    </source>
</evidence>
<name>A0ABZ1IPZ7_9ACTN</name>
<dbReference type="RefSeq" id="WP_406256823.1">
    <property type="nucleotide sequence ID" value="NZ_CP108125.1"/>
</dbReference>
<reference evidence="3 4" key="1">
    <citation type="submission" date="2022-10" db="EMBL/GenBank/DDBJ databases">
        <title>The complete genomes of actinobacterial strains from the NBC collection.</title>
        <authorList>
            <person name="Joergensen T.S."/>
            <person name="Alvarez Arevalo M."/>
            <person name="Sterndorff E.B."/>
            <person name="Faurdal D."/>
            <person name="Vuksanovic O."/>
            <person name="Mourched A.-S."/>
            <person name="Charusanti P."/>
            <person name="Shaw S."/>
            <person name="Blin K."/>
            <person name="Weber T."/>
        </authorList>
    </citation>
    <scope>NUCLEOTIDE SEQUENCE [LARGE SCALE GENOMIC DNA]</scope>
    <source>
        <strain evidence="3 4">NBC_00206</strain>
    </source>
</reference>
<dbReference type="InterPro" id="IPR035905">
    <property type="entry name" value="Barstar-like_sf"/>
</dbReference>
<dbReference type="Pfam" id="PF01337">
    <property type="entry name" value="Barstar"/>
    <property type="match status" value="1"/>
</dbReference>